<comment type="caution">
    <text evidence="1">The sequence shown here is derived from an EMBL/GenBank/DDBJ whole genome shotgun (WGS) entry which is preliminary data.</text>
</comment>
<reference evidence="1" key="1">
    <citation type="journal article" date="2022" name="bioRxiv">
        <title>Population genetic analysis of Ophidiomyces ophidiicola, the causative agent of snake fungal disease, indicates recent introductions to the USA.</title>
        <authorList>
            <person name="Ladner J.T."/>
            <person name="Palmer J.M."/>
            <person name="Ettinger C.L."/>
            <person name="Stajich J.E."/>
            <person name="Farrell T.M."/>
            <person name="Glorioso B.M."/>
            <person name="Lawson B."/>
            <person name="Price S.J."/>
            <person name="Stengle A.G."/>
            <person name="Grear D.A."/>
            <person name="Lorch J.M."/>
        </authorList>
    </citation>
    <scope>NUCLEOTIDE SEQUENCE</scope>
    <source>
        <strain evidence="1">NWHC 24266-5</strain>
    </source>
</reference>
<organism evidence="1">
    <name type="scientific">Ophidiomyces ophidiicola</name>
    <dbReference type="NCBI Taxonomy" id="1387563"/>
    <lineage>
        <taxon>Eukaryota</taxon>
        <taxon>Fungi</taxon>
        <taxon>Dikarya</taxon>
        <taxon>Ascomycota</taxon>
        <taxon>Pezizomycotina</taxon>
        <taxon>Eurotiomycetes</taxon>
        <taxon>Eurotiomycetidae</taxon>
        <taxon>Onygenales</taxon>
        <taxon>Onygenaceae</taxon>
        <taxon>Ophidiomyces</taxon>
    </lineage>
</organism>
<protein>
    <submittedName>
        <fullName evidence="1">Uncharacterized protein</fullName>
    </submittedName>
</protein>
<evidence type="ECO:0000313" key="1">
    <source>
        <dbReference type="EMBL" id="KAI2391720.1"/>
    </source>
</evidence>
<name>A0ACB8V3D3_9EURO</name>
<accession>A0ACB8V3D3</accession>
<sequence>MQPDKCLKVDEFSGTIGEGENAVEIKWKDKAQDRLTNNAEQLATTRDLVKAIAEHLAYHAALRLKKPKAVILSGLNNTTTNVKTGVVSADLLHATVSFKPGKLVAHIYVGNCGEGETAFDNLTVDGESVVDGRINCLVKSLSVGTYPIRHEVRD</sequence>
<dbReference type="EMBL" id="JALBCA010000010">
    <property type="protein sequence ID" value="KAI2391720.1"/>
    <property type="molecule type" value="Genomic_DNA"/>
</dbReference>
<proteinExistence type="predicted"/>
<gene>
    <name evidence="1" type="ORF">LOY88_000945</name>
</gene>